<keyword evidence="1" id="KW-0812">Transmembrane</keyword>
<keyword evidence="1" id="KW-1133">Transmembrane helix</keyword>
<proteinExistence type="predicted"/>
<feature type="transmembrane region" description="Helical" evidence="1">
    <location>
        <begin position="128"/>
        <end position="149"/>
    </location>
</feature>
<dbReference type="Proteomes" id="UP000267077">
    <property type="component" value="Unassembled WGS sequence"/>
</dbReference>
<keyword evidence="3" id="KW-1185">Reference proteome</keyword>
<evidence type="ECO:0000256" key="1">
    <source>
        <dbReference type="SAM" id="Phobius"/>
    </source>
</evidence>
<feature type="transmembrane region" description="Helical" evidence="1">
    <location>
        <begin position="161"/>
        <end position="186"/>
    </location>
</feature>
<dbReference type="EMBL" id="RYZR01000003">
    <property type="protein sequence ID" value="RUL66121.1"/>
    <property type="molecule type" value="Genomic_DNA"/>
</dbReference>
<feature type="transmembrane region" description="Helical" evidence="1">
    <location>
        <begin position="88"/>
        <end position="108"/>
    </location>
</feature>
<keyword evidence="2" id="KW-0482">Metalloprotease</keyword>
<dbReference type="PANTHER" id="PTHR35797:SF1">
    <property type="entry name" value="PROTEASE"/>
    <property type="match status" value="1"/>
</dbReference>
<protein>
    <submittedName>
        <fullName evidence="2">CPBP family intramembrane metalloprotease</fullName>
    </submittedName>
</protein>
<dbReference type="GO" id="GO:0008237">
    <property type="term" value="F:metallopeptidase activity"/>
    <property type="evidence" value="ECO:0007669"/>
    <property type="project" value="UniProtKB-KW"/>
</dbReference>
<feature type="transmembrane region" description="Helical" evidence="1">
    <location>
        <begin position="44"/>
        <end position="67"/>
    </location>
</feature>
<feature type="transmembrane region" description="Helical" evidence="1">
    <location>
        <begin position="192"/>
        <end position="210"/>
    </location>
</feature>
<sequence length="279" mass="30856">MALDDKAARSRNLRSMALYLAVAFVMAWALWFVAWLISQHKLSLPIFPVLVVGSFGPFVGALVTTLADGGPRRALRFFARGFDPRMGWAVFLVSFFLMPILAIIVELVHARLVHGAPHFTMSLSELPLSYVFLFLIGGTLAEEYGWSLLSDKLDSVLPLKSATLLLGVIWALWHLPLFFIITPGAIQGYTPFYIFLIATVAMRFLFAWAYHRGGYNILSNMLFHTASNMAYSIVAVAPSPEDMSTGRLWMFAGLTIVSAVVLWVIAPLHPGKPPNDVPA</sequence>
<feature type="transmembrane region" description="Helical" evidence="1">
    <location>
        <begin position="16"/>
        <end position="38"/>
    </location>
</feature>
<dbReference type="RefSeq" id="WP_126672747.1">
    <property type="nucleotide sequence ID" value="NZ_RYZR01000003.1"/>
</dbReference>
<keyword evidence="1" id="KW-0472">Membrane</keyword>
<evidence type="ECO:0000313" key="3">
    <source>
        <dbReference type="Proteomes" id="UP000267077"/>
    </source>
</evidence>
<dbReference type="AlphaFoldDB" id="A0A432LVQ2"/>
<dbReference type="InterPro" id="IPR042150">
    <property type="entry name" value="MmRce1-like"/>
</dbReference>
<dbReference type="GO" id="GO:0006508">
    <property type="term" value="P:proteolysis"/>
    <property type="evidence" value="ECO:0007669"/>
    <property type="project" value="UniProtKB-KW"/>
</dbReference>
<evidence type="ECO:0000313" key="2">
    <source>
        <dbReference type="EMBL" id="RUL66121.1"/>
    </source>
</evidence>
<dbReference type="PANTHER" id="PTHR35797">
    <property type="entry name" value="PROTEASE-RELATED"/>
    <property type="match status" value="1"/>
</dbReference>
<feature type="transmembrane region" description="Helical" evidence="1">
    <location>
        <begin position="248"/>
        <end position="266"/>
    </location>
</feature>
<name>A0A432LVQ2_9GAMM</name>
<keyword evidence="2" id="KW-0645">Protease</keyword>
<dbReference type="OrthoDB" id="3693644at2"/>
<comment type="caution">
    <text evidence="2">The sequence shown here is derived from an EMBL/GenBank/DDBJ whole genome shotgun (WGS) entry which is preliminary data.</text>
</comment>
<organism evidence="2 3">
    <name type="scientific">Dyella dinghuensis</name>
    <dbReference type="NCBI Taxonomy" id="1920169"/>
    <lineage>
        <taxon>Bacteria</taxon>
        <taxon>Pseudomonadati</taxon>
        <taxon>Pseudomonadota</taxon>
        <taxon>Gammaproteobacteria</taxon>
        <taxon>Lysobacterales</taxon>
        <taxon>Rhodanobacteraceae</taxon>
        <taxon>Dyella</taxon>
    </lineage>
</organism>
<feature type="transmembrane region" description="Helical" evidence="1">
    <location>
        <begin position="217"/>
        <end position="236"/>
    </location>
</feature>
<keyword evidence="2" id="KW-0378">Hydrolase</keyword>
<reference evidence="2 3" key="1">
    <citation type="submission" date="2018-12" db="EMBL/GenBank/DDBJ databases">
        <title>Dyella dinghuensis sp. nov. DHOA06 and Dyella choica sp. nov. 4M-K27, isolated from forest soil.</title>
        <authorList>
            <person name="Qiu L.-H."/>
            <person name="Gao Z.-H."/>
        </authorList>
    </citation>
    <scope>NUCLEOTIDE SEQUENCE [LARGE SCALE GENOMIC DNA]</scope>
    <source>
        <strain evidence="2 3">DHOA06</strain>
    </source>
</reference>
<accession>A0A432LVQ2</accession>
<gene>
    <name evidence="2" type="ORF">EKH79_05370</name>
</gene>